<evidence type="ECO:0000256" key="11">
    <source>
        <dbReference type="ARBA" id="ARBA00022989"/>
    </source>
</evidence>
<dbReference type="InterPro" id="IPR003852">
    <property type="entry name" value="Sig_transdc_His_kinase_KdpD_N"/>
</dbReference>
<dbReference type="Pfam" id="PF02702">
    <property type="entry name" value="KdpD"/>
    <property type="match status" value="1"/>
</dbReference>
<dbReference type="SMART" id="SM00388">
    <property type="entry name" value="HisKA"/>
    <property type="match status" value="1"/>
</dbReference>
<dbReference type="Pfam" id="PF02518">
    <property type="entry name" value="HATPase_c"/>
    <property type="match status" value="1"/>
</dbReference>
<dbReference type="InterPro" id="IPR006016">
    <property type="entry name" value="UspA"/>
</dbReference>
<organism evidence="17 18">
    <name type="scientific">Barrientosiimonas humi</name>
    <dbReference type="NCBI Taxonomy" id="999931"/>
    <lineage>
        <taxon>Bacteria</taxon>
        <taxon>Bacillati</taxon>
        <taxon>Actinomycetota</taxon>
        <taxon>Actinomycetes</taxon>
        <taxon>Micrococcales</taxon>
        <taxon>Dermacoccaceae</taxon>
        <taxon>Barrientosiimonas</taxon>
    </lineage>
</organism>
<dbReference type="PRINTS" id="PR00344">
    <property type="entry name" value="BCTRLSENSOR"/>
</dbReference>
<evidence type="ECO:0000256" key="14">
    <source>
        <dbReference type="SAM" id="MobiDB-lite"/>
    </source>
</evidence>
<gene>
    <name evidence="17" type="ORF">FB554_0824</name>
</gene>
<feature type="transmembrane region" description="Helical" evidence="15">
    <location>
        <begin position="385"/>
        <end position="404"/>
    </location>
</feature>
<dbReference type="InterPro" id="IPR052023">
    <property type="entry name" value="Histidine_kinase_KdpD"/>
</dbReference>
<dbReference type="GO" id="GO:0005524">
    <property type="term" value="F:ATP binding"/>
    <property type="evidence" value="ECO:0007669"/>
    <property type="project" value="UniProtKB-KW"/>
</dbReference>
<dbReference type="PANTHER" id="PTHR45569">
    <property type="entry name" value="SENSOR PROTEIN KDPD"/>
    <property type="match status" value="1"/>
</dbReference>
<dbReference type="Pfam" id="PF00582">
    <property type="entry name" value="Usp"/>
    <property type="match status" value="1"/>
</dbReference>
<evidence type="ECO:0000259" key="16">
    <source>
        <dbReference type="PROSITE" id="PS50109"/>
    </source>
</evidence>
<dbReference type="CDD" id="cd00082">
    <property type="entry name" value="HisKA"/>
    <property type="match status" value="1"/>
</dbReference>
<dbReference type="SUPFAM" id="SSF55874">
    <property type="entry name" value="ATPase domain of HSP90 chaperone/DNA topoisomerase II/histidine kinase"/>
    <property type="match status" value="1"/>
</dbReference>
<sequence length="841" mass="89014">MAAGHNRGVARGRLRIYLGAAPGVGKTVAMLGEGRRRRDRGTDVVVGVVETHGRARTADALAGLEVLPRVAVAHGNRTVDELDVDAVLRRAPQVCLVDELAHTNASGSRHRRRWQDVEELLDAGIDVISTVNVQHLESLNDAVAGITGVRQRETVPDEVVRAADQVELVDMSPEALRRRLAHGNVYPAERVDAALSNYFRPGNLSALRELALLWVADRVDEHLEHYRDEQRIEQTWATRERVLVALTGGPEQEVLLRRGARIAARGAGGKLFAVKVIPDSGLRDSPAESLAAARELTHELGGEMHVVTGSDVARSILDFARGINASQIVIGASRRSAWQSLLSQGVGEQVVRGSGDIDVLMVSHPESRAVRRPRSAGSLGRGRTLAGWLLATLGAALLTWVLTLTSGSHELPLEMLLYLALTVLVAIVGGLLPAVVAAVVSSLLINWFFTDPRYTLTISEPENIAAVTLFVLVAVAVASVVHLAEQRARLALAAERESRLLADLAHTLIDARDPLTDLLTATRELFDARGAGVLRRTASGTLQGPVATVGDLDGPGELTTATIDERHALALRAPAPSGRERRLVEAVASHAAAAIRSRALAAAAQEAGRLAQDNKARGALLAAVSHDLRTPLAAIKAGVGGLRLTDVDLSAQDRAELLETVEDSADRLDGLIGNLLDLSRLQSDSVRPHLVPVEASELVDLALAGLAGRGRVEVDVAPDLVCVADVGLAERVLGNVVDNAVQHGGRHGVRIDAGRVGAAVEIRVVDRGPGVPADQQERLFAPFQRLGDAPRGSGVGLGLAVARGLAETMRGSLTAEDTPGGGLTMVLQLPATPSDPPEETP</sequence>
<dbReference type="PROSITE" id="PS50109">
    <property type="entry name" value="HIS_KIN"/>
    <property type="match status" value="1"/>
</dbReference>
<dbReference type="Proteomes" id="UP000318336">
    <property type="component" value="Unassembled WGS sequence"/>
</dbReference>
<dbReference type="Gene3D" id="3.40.50.620">
    <property type="entry name" value="HUPs"/>
    <property type="match status" value="1"/>
</dbReference>
<dbReference type="GO" id="GO:0005737">
    <property type="term" value="C:cytoplasm"/>
    <property type="evidence" value="ECO:0007669"/>
    <property type="project" value="UniProtKB-ARBA"/>
</dbReference>
<comment type="caution">
    <text evidence="17">The sequence shown here is derived from an EMBL/GenBank/DDBJ whole genome shotgun (WGS) entry which is preliminary data.</text>
</comment>
<dbReference type="SUPFAM" id="SSF52402">
    <property type="entry name" value="Adenine nucleotide alpha hydrolases-like"/>
    <property type="match status" value="1"/>
</dbReference>
<keyword evidence="7 15" id="KW-0812">Transmembrane</keyword>
<dbReference type="InterPro" id="IPR005467">
    <property type="entry name" value="His_kinase_dom"/>
</dbReference>
<keyword evidence="5" id="KW-0597">Phosphoprotein</keyword>
<dbReference type="Gene3D" id="1.10.287.130">
    <property type="match status" value="1"/>
</dbReference>
<evidence type="ECO:0000256" key="9">
    <source>
        <dbReference type="ARBA" id="ARBA00022777"/>
    </source>
</evidence>
<dbReference type="InterPro" id="IPR036097">
    <property type="entry name" value="HisK_dim/P_sf"/>
</dbReference>
<dbReference type="EMBL" id="VFOK01000001">
    <property type="protein sequence ID" value="TQL32692.1"/>
    <property type="molecule type" value="Genomic_DNA"/>
</dbReference>
<evidence type="ECO:0000256" key="13">
    <source>
        <dbReference type="ARBA" id="ARBA00023136"/>
    </source>
</evidence>
<evidence type="ECO:0000256" key="2">
    <source>
        <dbReference type="ARBA" id="ARBA00004141"/>
    </source>
</evidence>
<dbReference type="Gene3D" id="3.30.565.10">
    <property type="entry name" value="Histidine kinase-like ATPase, C-terminal domain"/>
    <property type="match status" value="1"/>
</dbReference>
<keyword evidence="18" id="KW-1185">Reference proteome</keyword>
<evidence type="ECO:0000256" key="1">
    <source>
        <dbReference type="ARBA" id="ARBA00000085"/>
    </source>
</evidence>
<evidence type="ECO:0000313" key="18">
    <source>
        <dbReference type="Proteomes" id="UP000318336"/>
    </source>
</evidence>
<protein>
    <recommendedName>
        <fullName evidence="4">histidine kinase</fullName>
        <ecNumber evidence="4">2.7.13.3</ecNumber>
    </recommendedName>
</protein>
<dbReference type="InterPro" id="IPR038318">
    <property type="entry name" value="KdpD_sf"/>
</dbReference>
<feature type="transmembrane region" description="Helical" evidence="15">
    <location>
        <begin position="416"/>
        <end position="449"/>
    </location>
</feature>
<dbReference type="CDD" id="cd00075">
    <property type="entry name" value="HATPase"/>
    <property type="match status" value="1"/>
</dbReference>
<evidence type="ECO:0000256" key="5">
    <source>
        <dbReference type="ARBA" id="ARBA00022553"/>
    </source>
</evidence>
<dbReference type="AlphaFoldDB" id="A0A542XA17"/>
<keyword evidence="9 17" id="KW-0418">Kinase</keyword>
<dbReference type="Gene3D" id="1.20.120.620">
    <property type="entry name" value="Backbone structure of the membrane domain of e. Coli histidine kinase receptor kdpd"/>
    <property type="match status" value="1"/>
</dbReference>
<accession>A0A542XA17</accession>
<dbReference type="InterPro" id="IPR004358">
    <property type="entry name" value="Sig_transdc_His_kin-like_C"/>
</dbReference>
<dbReference type="Pfam" id="PF00512">
    <property type="entry name" value="HisKA"/>
    <property type="match status" value="1"/>
</dbReference>
<dbReference type="InterPro" id="IPR027417">
    <property type="entry name" value="P-loop_NTPase"/>
</dbReference>
<evidence type="ECO:0000313" key="17">
    <source>
        <dbReference type="EMBL" id="TQL32692.1"/>
    </source>
</evidence>
<dbReference type="EC" id="2.7.13.3" evidence="4"/>
<feature type="region of interest" description="Disordered" evidence="14">
    <location>
        <begin position="815"/>
        <end position="841"/>
    </location>
</feature>
<keyword evidence="10" id="KW-0067">ATP-binding</keyword>
<evidence type="ECO:0000256" key="7">
    <source>
        <dbReference type="ARBA" id="ARBA00022692"/>
    </source>
</evidence>
<dbReference type="SUPFAM" id="SSF47384">
    <property type="entry name" value="Homodimeric domain of signal transducing histidine kinase"/>
    <property type="match status" value="1"/>
</dbReference>
<comment type="catalytic activity">
    <reaction evidence="1">
        <text>ATP + protein L-histidine = ADP + protein N-phospho-L-histidine.</text>
        <dbReference type="EC" id="2.7.13.3"/>
    </reaction>
</comment>
<evidence type="ECO:0000256" key="15">
    <source>
        <dbReference type="SAM" id="Phobius"/>
    </source>
</evidence>
<evidence type="ECO:0000256" key="3">
    <source>
        <dbReference type="ARBA" id="ARBA00004236"/>
    </source>
</evidence>
<keyword evidence="6" id="KW-0808">Transferase</keyword>
<name>A0A542XA17_9MICO</name>
<dbReference type="FunFam" id="3.40.50.300:FF:000483">
    <property type="entry name" value="Sensor histidine kinase KdpD"/>
    <property type="match status" value="1"/>
</dbReference>
<evidence type="ECO:0000256" key="12">
    <source>
        <dbReference type="ARBA" id="ARBA00023012"/>
    </source>
</evidence>
<dbReference type="InterPro" id="IPR014729">
    <property type="entry name" value="Rossmann-like_a/b/a_fold"/>
</dbReference>
<evidence type="ECO:0000256" key="10">
    <source>
        <dbReference type="ARBA" id="ARBA00022840"/>
    </source>
</evidence>
<dbReference type="InterPro" id="IPR025201">
    <property type="entry name" value="KdpD_TM"/>
</dbReference>
<dbReference type="InterPro" id="IPR036890">
    <property type="entry name" value="HATPase_C_sf"/>
</dbReference>
<evidence type="ECO:0000256" key="6">
    <source>
        <dbReference type="ARBA" id="ARBA00022679"/>
    </source>
</evidence>
<dbReference type="Pfam" id="PF13493">
    <property type="entry name" value="DUF4118"/>
    <property type="match status" value="1"/>
</dbReference>
<dbReference type="GO" id="GO:0000155">
    <property type="term" value="F:phosphorelay sensor kinase activity"/>
    <property type="evidence" value="ECO:0007669"/>
    <property type="project" value="InterPro"/>
</dbReference>
<evidence type="ECO:0000256" key="8">
    <source>
        <dbReference type="ARBA" id="ARBA00022741"/>
    </source>
</evidence>
<reference evidence="17 18" key="1">
    <citation type="submission" date="2019-06" db="EMBL/GenBank/DDBJ databases">
        <title>Sequencing the genomes of 1000 actinobacteria strains.</title>
        <authorList>
            <person name="Klenk H.-P."/>
        </authorList>
    </citation>
    <scope>NUCLEOTIDE SEQUENCE [LARGE SCALE GENOMIC DNA]</scope>
    <source>
        <strain evidence="17 18">DSM 24617</strain>
    </source>
</reference>
<evidence type="ECO:0000256" key="4">
    <source>
        <dbReference type="ARBA" id="ARBA00012438"/>
    </source>
</evidence>
<dbReference type="InterPro" id="IPR003594">
    <property type="entry name" value="HATPase_dom"/>
</dbReference>
<feature type="transmembrane region" description="Helical" evidence="15">
    <location>
        <begin position="464"/>
        <end position="484"/>
    </location>
</feature>
<keyword evidence="11 15" id="KW-1133">Transmembrane helix</keyword>
<keyword evidence="13 15" id="KW-0472">Membrane</keyword>
<feature type="domain" description="Histidine kinase" evidence="16">
    <location>
        <begin position="623"/>
        <end position="833"/>
    </location>
</feature>
<dbReference type="GO" id="GO:0005886">
    <property type="term" value="C:plasma membrane"/>
    <property type="evidence" value="ECO:0007669"/>
    <property type="project" value="UniProtKB-SubCell"/>
</dbReference>
<dbReference type="PANTHER" id="PTHR45569:SF1">
    <property type="entry name" value="SENSOR PROTEIN KDPD"/>
    <property type="match status" value="1"/>
</dbReference>
<dbReference type="InterPro" id="IPR003661">
    <property type="entry name" value="HisK_dim/P_dom"/>
</dbReference>
<dbReference type="SMART" id="SM00387">
    <property type="entry name" value="HATPase_c"/>
    <property type="match status" value="1"/>
</dbReference>
<proteinExistence type="predicted"/>
<keyword evidence="8" id="KW-0547">Nucleotide-binding</keyword>
<comment type="subcellular location">
    <subcellularLocation>
        <location evidence="3">Cell membrane</location>
    </subcellularLocation>
    <subcellularLocation>
        <location evidence="2">Membrane</location>
        <topology evidence="2">Multi-pass membrane protein</topology>
    </subcellularLocation>
</comment>
<keyword evidence="12" id="KW-0902">Two-component regulatory system</keyword>
<dbReference type="Gene3D" id="3.40.50.300">
    <property type="entry name" value="P-loop containing nucleotide triphosphate hydrolases"/>
    <property type="match status" value="1"/>
</dbReference>